<evidence type="ECO:0000313" key="13">
    <source>
        <dbReference type="EMBL" id="CAH2350446.1"/>
    </source>
</evidence>
<evidence type="ECO:0000313" key="14">
    <source>
        <dbReference type="Proteomes" id="UP000837801"/>
    </source>
</evidence>
<dbReference type="PROSITE" id="PS50294">
    <property type="entry name" value="WD_REPEATS_REGION"/>
    <property type="match status" value="1"/>
</dbReference>
<keyword evidence="4 12" id="KW-0853">WD repeat</keyword>
<dbReference type="InterPro" id="IPR036322">
    <property type="entry name" value="WD40_repeat_dom_sf"/>
</dbReference>
<keyword evidence="7" id="KW-0653">Protein transport</keyword>
<dbReference type="GO" id="GO:0051028">
    <property type="term" value="P:mRNA transport"/>
    <property type="evidence" value="ECO:0007669"/>
    <property type="project" value="UniProtKB-KW"/>
</dbReference>
<dbReference type="PANTHER" id="PTHR11024:SF3">
    <property type="entry name" value="NUCLEOPORIN SEH1"/>
    <property type="match status" value="1"/>
</dbReference>
<dbReference type="InterPro" id="IPR001680">
    <property type="entry name" value="WD40_rpt"/>
</dbReference>
<evidence type="ECO:0000256" key="10">
    <source>
        <dbReference type="ARBA" id="ARBA00023242"/>
    </source>
</evidence>
<evidence type="ECO:0000256" key="6">
    <source>
        <dbReference type="ARBA" id="ARBA00022816"/>
    </source>
</evidence>
<feature type="repeat" description="WD" evidence="12">
    <location>
        <begin position="5"/>
        <end position="46"/>
    </location>
</feature>
<gene>
    <name evidence="13" type="ORF">CLIB1423_01S10286</name>
</gene>
<keyword evidence="6" id="KW-0509">mRNA transport</keyword>
<dbReference type="InterPro" id="IPR015943">
    <property type="entry name" value="WD40/YVTN_repeat-like_dom_sf"/>
</dbReference>
<dbReference type="AlphaFoldDB" id="A0A9P0QKZ6"/>
<dbReference type="Pfam" id="PF00400">
    <property type="entry name" value="WD40"/>
    <property type="match status" value="4"/>
</dbReference>
<keyword evidence="9" id="KW-0906">Nuclear pore complex</keyword>
<dbReference type="GO" id="GO:0031080">
    <property type="term" value="C:nuclear pore outer ring"/>
    <property type="evidence" value="ECO:0007669"/>
    <property type="project" value="TreeGrafter"/>
</dbReference>
<feature type="repeat" description="WD" evidence="12">
    <location>
        <begin position="334"/>
        <end position="366"/>
    </location>
</feature>
<protein>
    <submittedName>
        <fullName evidence="13">Nucleoporin Seh1p</fullName>
    </submittedName>
</protein>
<reference evidence="13" key="1">
    <citation type="submission" date="2022-03" db="EMBL/GenBank/DDBJ databases">
        <authorList>
            <person name="Legras J.-L."/>
            <person name="Devillers H."/>
            <person name="Grondin C."/>
        </authorList>
    </citation>
    <scope>NUCLEOTIDE SEQUENCE</scope>
    <source>
        <strain evidence="13">CLIB 1423</strain>
    </source>
</reference>
<keyword evidence="8" id="KW-0811">Translocation</keyword>
<evidence type="ECO:0000256" key="2">
    <source>
        <dbReference type="ARBA" id="ARBA00010102"/>
    </source>
</evidence>
<evidence type="ECO:0000256" key="7">
    <source>
        <dbReference type="ARBA" id="ARBA00022927"/>
    </source>
</evidence>
<keyword evidence="10" id="KW-0539">Nucleus</keyword>
<evidence type="ECO:0000256" key="4">
    <source>
        <dbReference type="ARBA" id="ARBA00022574"/>
    </source>
</evidence>
<dbReference type="OrthoDB" id="5566198at2759"/>
<keyword evidence="3" id="KW-0813">Transport</keyword>
<organism evidence="13 14">
    <name type="scientific">[Candida] railenensis</name>
    <dbReference type="NCBI Taxonomy" id="45579"/>
    <lineage>
        <taxon>Eukaryota</taxon>
        <taxon>Fungi</taxon>
        <taxon>Dikarya</taxon>
        <taxon>Ascomycota</taxon>
        <taxon>Saccharomycotina</taxon>
        <taxon>Pichiomycetes</taxon>
        <taxon>Debaryomycetaceae</taxon>
        <taxon>Kurtzmaniella</taxon>
    </lineage>
</organism>
<evidence type="ECO:0000256" key="8">
    <source>
        <dbReference type="ARBA" id="ARBA00023010"/>
    </source>
</evidence>
<dbReference type="Gene3D" id="2.130.10.10">
    <property type="entry name" value="YVTN repeat-like/Quinoprotein amine dehydrogenase"/>
    <property type="match status" value="1"/>
</dbReference>
<keyword evidence="14" id="KW-1185">Reference proteome</keyword>
<evidence type="ECO:0000256" key="11">
    <source>
        <dbReference type="ARBA" id="ARBA00029433"/>
    </source>
</evidence>
<dbReference type="GO" id="GO:0034198">
    <property type="term" value="P:cellular response to amino acid starvation"/>
    <property type="evidence" value="ECO:0007669"/>
    <property type="project" value="TreeGrafter"/>
</dbReference>
<evidence type="ECO:0000256" key="5">
    <source>
        <dbReference type="ARBA" id="ARBA00022737"/>
    </source>
</evidence>
<comment type="similarity">
    <text evidence="2">Belongs to the WD repeat SEC13 family.</text>
</comment>
<evidence type="ECO:0000256" key="12">
    <source>
        <dbReference type="PROSITE-ProRule" id="PRU00221"/>
    </source>
</evidence>
<dbReference type="GO" id="GO:0015031">
    <property type="term" value="P:protein transport"/>
    <property type="evidence" value="ECO:0007669"/>
    <property type="project" value="UniProtKB-KW"/>
</dbReference>
<dbReference type="GO" id="GO:1904263">
    <property type="term" value="P:positive regulation of TORC1 signaling"/>
    <property type="evidence" value="ECO:0007669"/>
    <property type="project" value="TreeGrafter"/>
</dbReference>
<evidence type="ECO:0000256" key="3">
    <source>
        <dbReference type="ARBA" id="ARBA00022448"/>
    </source>
</evidence>
<sequence length="395" mass="43360">MKPFITGHEDLIHDIKYDFYGKHIATASSDQHLKVFDLDSSTSTWVLNDSWKAHDSSVVKVSWAHPEFCSSKILASCSYDRTVKIWQEQPDELHGSGRRWIKLATLAIESYGPIYDVEFAPNHLGLKLGCIGSDGIFRIYESLEPADLTSWGLSVEIPVLSSQLPAKNLQSSFAIEWCPSKFSRTEKFIVIALDQGFIYGARQSNSSNAPPGDSGNAIVGGGGDSHINAIGAGNNTIHGDKGLGVGNGNTSRVIEDDLDGLNQEGGDSSSSETKFVKICNLPEHNGLIRSVSWAPSMGRNYHLIATGCKDGYVRIFKAEESNNGDLKIETIAALSDHESEVWQVSWNLTGTILSSAGDDGKVRLWKRNYLNEWKCMSVINSSNRSINRMTTKNSQ</sequence>
<dbReference type="SMART" id="SM00320">
    <property type="entry name" value="WD40"/>
    <property type="match status" value="5"/>
</dbReference>
<name>A0A9P0QKZ6_9ASCO</name>
<dbReference type="EMBL" id="CAKXYY010000001">
    <property type="protein sequence ID" value="CAH2350446.1"/>
    <property type="molecule type" value="Genomic_DNA"/>
</dbReference>
<feature type="repeat" description="WD" evidence="12">
    <location>
        <begin position="51"/>
        <end position="87"/>
    </location>
</feature>
<dbReference type="Proteomes" id="UP000837801">
    <property type="component" value="Unassembled WGS sequence"/>
</dbReference>
<evidence type="ECO:0000256" key="1">
    <source>
        <dbReference type="ARBA" id="ARBA00004567"/>
    </source>
</evidence>
<dbReference type="GO" id="GO:0005198">
    <property type="term" value="F:structural molecule activity"/>
    <property type="evidence" value="ECO:0007669"/>
    <property type="project" value="InterPro"/>
</dbReference>
<dbReference type="GO" id="GO:0035859">
    <property type="term" value="C:Seh1-associated complex"/>
    <property type="evidence" value="ECO:0007669"/>
    <property type="project" value="TreeGrafter"/>
</dbReference>
<dbReference type="SUPFAM" id="SSF50978">
    <property type="entry name" value="WD40 repeat-like"/>
    <property type="match status" value="1"/>
</dbReference>
<keyword evidence="5" id="KW-0677">Repeat</keyword>
<comment type="caution">
    <text evidence="13">The sequence shown here is derived from an EMBL/GenBank/DDBJ whole genome shotgun (WGS) entry which is preliminary data.</text>
</comment>
<comment type="subcellular location">
    <subcellularLocation>
        <location evidence="11">Endomembrane system</location>
        <topology evidence="11">Peripheral membrane protein</topology>
        <orientation evidence="11">Cytoplasmic side</orientation>
    </subcellularLocation>
    <subcellularLocation>
        <location evidence="1">Nucleus</location>
        <location evidence="1">Nuclear pore complex</location>
    </subcellularLocation>
</comment>
<dbReference type="PROSITE" id="PS50082">
    <property type="entry name" value="WD_REPEATS_2"/>
    <property type="match status" value="3"/>
</dbReference>
<dbReference type="PANTHER" id="PTHR11024">
    <property type="entry name" value="NUCLEAR PORE COMPLEX PROTEIN SEC13 / SEH1 FAMILY MEMBER"/>
    <property type="match status" value="1"/>
</dbReference>
<proteinExistence type="inferred from homology"/>
<dbReference type="InterPro" id="IPR037363">
    <property type="entry name" value="Sec13/Seh1_fam"/>
</dbReference>
<accession>A0A9P0QKZ6</accession>
<evidence type="ECO:0000256" key="9">
    <source>
        <dbReference type="ARBA" id="ARBA00023132"/>
    </source>
</evidence>